<dbReference type="RefSeq" id="WP_134738021.1">
    <property type="nucleotide sequence ID" value="NZ_SOZE01000081.1"/>
</dbReference>
<dbReference type="OrthoDB" id="964423at2"/>
<dbReference type="AlphaFoldDB" id="A0A4Y8RXT5"/>
<feature type="non-terminal residue" evidence="3">
    <location>
        <position position="1"/>
    </location>
</feature>
<dbReference type="InterPro" id="IPR047650">
    <property type="entry name" value="Transpos_IS110"/>
</dbReference>
<feature type="non-terminal residue" evidence="3">
    <location>
        <position position="408"/>
    </location>
</feature>
<dbReference type="GO" id="GO:0004803">
    <property type="term" value="F:transposase activity"/>
    <property type="evidence" value="ECO:0007669"/>
    <property type="project" value="InterPro"/>
</dbReference>
<feature type="region of interest" description="Disordered" evidence="1">
    <location>
        <begin position="371"/>
        <end position="408"/>
    </location>
</feature>
<dbReference type="PANTHER" id="PTHR33055:SF15">
    <property type="entry name" value="TRANSPOSASE-RELATED"/>
    <property type="match status" value="1"/>
</dbReference>
<reference evidence="3 4" key="1">
    <citation type="journal article" date="2017" name="Int. J. Syst. Evol. Microbiol.">
        <title>Mucilaginibacterpsychrotolerans sp. nov., isolated from peatlands.</title>
        <authorList>
            <person name="Deng Y."/>
            <person name="Shen L."/>
            <person name="Xu B."/>
            <person name="Liu Y."/>
            <person name="Gu Z."/>
            <person name="Liu H."/>
            <person name="Zhou Y."/>
        </authorList>
    </citation>
    <scope>NUCLEOTIDE SEQUENCE [LARGE SCALE GENOMIC DNA]</scope>
    <source>
        <strain evidence="3 4">NH7-4</strain>
    </source>
</reference>
<evidence type="ECO:0000313" key="3">
    <source>
        <dbReference type="EMBL" id="TFF29707.1"/>
    </source>
</evidence>
<dbReference type="PANTHER" id="PTHR33055">
    <property type="entry name" value="TRANSPOSASE FOR INSERTION SEQUENCE ELEMENT IS1111A"/>
    <property type="match status" value="1"/>
</dbReference>
<feature type="domain" description="Transposase IS116/IS110/IS902 C-terminal" evidence="2">
    <location>
        <begin position="247"/>
        <end position="330"/>
    </location>
</feature>
<keyword evidence="4" id="KW-1185">Reference proteome</keyword>
<dbReference type="GO" id="GO:0006313">
    <property type="term" value="P:DNA transposition"/>
    <property type="evidence" value="ECO:0007669"/>
    <property type="project" value="InterPro"/>
</dbReference>
<dbReference type="EMBL" id="SOZE01000081">
    <property type="protein sequence ID" value="TFF29707.1"/>
    <property type="molecule type" value="Genomic_DNA"/>
</dbReference>
<protein>
    <submittedName>
        <fullName evidence="3">IS110 family transposase</fullName>
    </submittedName>
</protein>
<dbReference type="Pfam" id="PF02371">
    <property type="entry name" value="Transposase_20"/>
    <property type="match status" value="1"/>
</dbReference>
<sequence length="408" mass="46284">EEGFQLSDNKQGRQKLKELIRGWQQEGLEELYCGVESTGGYENNWYAYLKANFKDSAVYVCRINPKGVKSIGEASLKRTITDAVSAENIAAYMIGFPDKLDYGIYREAANIAFKEGRQHATCIRMHQKQKVQLSNQLEKLLYQYFGEVLVYCRHGMPVWLLSMLVKYPTAAMTIKAGAGKLAVFKGVSRAKADAIISKAKNNIQDVSPQIAHMIQVTAREILHKEELIKDEKEYLATLHADTEEVVLLQTIPGLGLSSAVTVVLEIEDISRFETVKKLAAFFGVHPTFKQSGDEIWGNHMSKKGRGEIRAVLYMASLSAIRYNPILKQVYAKARAKGMKHYPAMGVVMHKFLRIIYGILTNKTVFNPETDELNQKRSTEKQQEKELQDKTENKIIKQKKHRFQEVSTD</sequence>
<organism evidence="3 4">
    <name type="scientific">Mucilaginibacter psychrotolerans</name>
    <dbReference type="NCBI Taxonomy" id="1524096"/>
    <lineage>
        <taxon>Bacteria</taxon>
        <taxon>Pseudomonadati</taxon>
        <taxon>Bacteroidota</taxon>
        <taxon>Sphingobacteriia</taxon>
        <taxon>Sphingobacteriales</taxon>
        <taxon>Sphingobacteriaceae</taxon>
        <taxon>Mucilaginibacter</taxon>
    </lineage>
</organism>
<dbReference type="NCBIfam" id="NF033542">
    <property type="entry name" value="transpos_IS110"/>
    <property type="match status" value="1"/>
</dbReference>
<proteinExistence type="predicted"/>
<dbReference type="GO" id="GO:0003677">
    <property type="term" value="F:DNA binding"/>
    <property type="evidence" value="ECO:0007669"/>
    <property type="project" value="InterPro"/>
</dbReference>
<evidence type="ECO:0000313" key="4">
    <source>
        <dbReference type="Proteomes" id="UP000297540"/>
    </source>
</evidence>
<dbReference type="InterPro" id="IPR003346">
    <property type="entry name" value="Transposase_20"/>
</dbReference>
<evidence type="ECO:0000256" key="1">
    <source>
        <dbReference type="SAM" id="MobiDB-lite"/>
    </source>
</evidence>
<comment type="caution">
    <text evidence="3">The sequence shown here is derived from an EMBL/GenBank/DDBJ whole genome shotgun (WGS) entry which is preliminary data.</text>
</comment>
<dbReference type="Proteomes" id="UP000297540">
    <property type="component" value="Unassembled WGS sequence"/>
</dbReference>
<evidence type="ECO:0000259" key="2">
    <source>
        <dbReference type="Pfam" id="PF02371"/>
    </source>
</evidence>
<name>A0A4Y8RXT5_9SPHI</name>
<accession>A0A4Y8RXT5</accession>
<gene>
    <name evidence="3" type="ORF">E2R66_28125</name>
</gene>
<feature type="compositionally biased region" description="Basic and acidic residues" evidence="1">
    <location>
        <begin position="372"/>
        <end position="394"/>
    </location>
</feature>